<dbReference type="Proteomes" id="UP000237105">
    <property type="component" value="Unassembled WGS sequence"/>
</dbReference>
<sequence>MYYLGKLQIQAFAKFLFCLLHLVKECLTMEVKKMIKSQKYLYGLWIQSSTLDRPFGKNLNHDNSGHQPPPTLTENTRNWILSFPGTTTLTPSVNPEHKSREPHAKKLLISTLEPITEKSD</sequence>
<proteinExistence type="predicted"/>
<feature type="chain" id="PRO_5015143079" evidence="2">
    <location>
        <begin position="29"/>
        <end position="120"/>
    </location>
</feature>
<evidence type="ECO:0000256" key="2">
    <source>
        <dbReference type="SAM" id="SignalP"/>
    </source>
</evidence>
<organism evidence="3 4">
    <name type="scientific">Parasponia andersonii</name>
    <name type="common">Sponia andersonii</name>
    <dbReference type="NCBI Taxonomy" id="3476"/>
    <lineage>
        <taxon>Eukaryota</taxon>
        <taxon>Viridiplantae</taxon>
        <taxon>Streptophyta</taxon>
        <taxon>Embryophyta</taxon>
        <taxon>Tracheophyta</taxon>
        <taxon>Spermatophyta</taxon>
        <taxon>Magnoliopsida</taxon>
        <taxon>eudicotyledons</taxon>
        <taxon>Gunneridae</taxon>
        <taxon>Pentapetalae</taxon>
        <taxon>rosids</taxon>
        <taxon>fabids</taxon>
        <taxon>Rosales</taxon>
        <taxon>Cannabaceae</taxon>
        <taxon>Parasponia</taxon>
    </lineage>
</organism>
<feature type="non-terminal residue" evidence="3">
    <location>
        <position position="120"/>
    </location>
</feature>
<keyword evidence="2" id="KW-0732">Signal</keyword>
<comment type="caution">
    <text evidence="3">The sequence shown here is derived from an EMBL/GenBank/DDBJ whole genome shotgun (WGS) entry which is preliminary data.</text>
</comment>
<reference evidence="4" key="1">
    <citation type="submission" date="2016-06" db="EMBL/GenBank/DDBJ databases">
        <title>Parallel loss of symbiosis genes in relatives of nitrogen-fixing non-legume Parasponia.</title>
        <authorList>
            <person name="Van Velzen R."/>
            <person name="Holmer R."/>
            <person name="Bu F."/>
            <person name="Rutten L."/>
            <person name="Van Zeijl A."/>
            <person name="Liu W."/>
            <person name="Santuari L."/>
            <person name="Cao Q."/>
            <person name="Sharma T."/>
            <person name="Shen D."/>
            <person name="Roswanjaya Y."/>
            <person name="Wardhani T."/>
            <person name="Kalhor M.S."/>
            <person name="Jansen J."/>
            <person name="Van den Hoogen J."/>
            <person name="Gungor B."/>
            <person name="Hartog M."/>
            <person name="Hontelez J."/>
            <person name="Verver J."/>
            <person name="Yang W.-C."/>
            <person name="Schijlen E."/>
            <person name="Repin R."/>
            <person name="Schilthuizen M."/>
            <person name="Schranz E."/>
            <person name="Heidstra R."/>
            <person name="Miyata K."/>
            <person name="Fedorova E."/>
            <person name="Kohlen W."/>
            <person name="Bisseling T."/>
            <person name="Smit S."/>
            <person name="Geurts R."/>
        </authorList>
    </citation>
    <scope>NUCLEOTIDE SEQUENCE [LARGE SCALE GENOMIC DNA]</scope>
    <source>
        <strain evidence="4">cv. WU1-14</strain>
    </source>
</reference>
<dbReference type="AlphaFoldDB" id="A0A2P5ASK9"/>
<evidence type="ECO:0000313" key="3">
    <source>
        <dbReference type="EMBL" id="PON39533.1"/>
    </source>
</evidence>
<name>A0A2P5ASK9_PARAD</name>
<accession>A0A2P5ASK9</accession>
<evidence type="ECO:0000313" key="4">
    <source>
        <dbReference type="Proteomes" id="UP000237105"/>
    </source>
</evidence>
<feature type="region of interest" description="Disordered" evidence="1">
    <location>
        <begin position="56"/>
        <end position="75"/>
    </location>
</feature>
<feature type="signal peptide" evidence="2">
    <location>
        <begin position="1"/>
        <end position="28"/>
    </location>
</feature>
<gene>
    <name evidence="3" type="ORF">PanWU01x14_304240</name>
</gene>
<protein>
    <submittedName>
        <fullName evidence="3">Uncharacterized protein</fullName>
    </submittedName>
</protein>
<evidence type="ECO:0000256" key="1">
    <source>
        <dbReference type="SAM" id="MobiDB-lite"/>
    </source>
</evidence>
<dbReference type="EMBL" id="JXTB01000463">
    <property type="protein sequence ID" value="PON39533.1"/>
    <property type="molecule type" value="Genomic_DNA"/>
</dbReference>
<keyword evidence="4" id="KW-1185">Reference proteome</keyword>
<feature type="compositionally biased region" description="Polar residues" evidence="1">
    <location>
        <begin position="65"/>
        <end position="75"/>
    </location>
</feature>